<dbReference type="InterPro" id="IPR001357">
    <property type="entry name" value="BRCT_dom"/>
</dbReference>
<evidence type="ECO:0000313" key="9">
    <source>
        <dbReference type="EMBL" id="MCL7030682.1"/>
    </source>
</evidence>
<dbReference type="Gene3D" id="3.40.50.10190">
    <property type="entry name" value="BRCT domain"/>
    <property type="match status" value="1"/>
</dbReference>
<dbReference type="SUPFAM" id="SSF56784">
    <property type="entry name" value="HAD-like"/>
    <property type="match status" value="1"/>
</dbReference>
<dbReference type="Pfam" id="PF03031">
    <property type="entry name" value="NIF"/>
    <property type="match status" value="1"/>
</dbReference>
<evidence type="ECO:0000259" key="7">
    <source>
        <dbReference type="PROSITE" id="PS50172"/>
    </source>
</evidence>
<dbReference type="PROSITE" id="PS50969">
    <property type="entry name" value="FCP1"/>
    <property type="match status" value="1"/>
</dbReference>
<dbReference type="Gene3D" id="3.40.50.1000">
    <property type="entry name" value="HAD superfamily/HAD-like"/>
    <property type="match status" value="1"/>
</dbReference>
<dbReference type="InterPro" id="IPR036412">
    <property type="entry name" value="HAD-like_sf"/>
</dbReference>
<dbReference type="CDD" id="cd07521">
    <property type="entry name" value="HAD_FCP1-like"/>
    <property type="match status" value="1"/>
</dbReference>
<dbReference type="InterPro" id="IPR023214">
    <property type="entry name" value="HAD_sf"/>
</dbReference>
<comment type="subcellular location">
    <subcellularLocation>
        <location evidence="1 6">Nucleus</location>
    </subcellularLocation>
</comment>
<keyword evidence="2 6" id="KW-0378">Hydrolase</keyword>
<gene>
    <name evidence="9" type="ORF">MKW94_006134</name>
</gene>
<dbReference type="CDD" id="cd17729">
    <property type="entry name" value="BRCT_CTDP1"/>
    <property type="match status" value="1"/>
</dbReference>
<protein>
    <recommendedName>
        <fullName evidence="6">RNA polymerase II C-terminal domain phosphatase-like</fullName>
        <ecNumber evidence="6">3.1.3.16</ecNumber>
    </recommendedName>
</protein>
<comment type="function">
    <text evidence="6">This promotes the activity of RNA polymerase II.</text>
</comment>
<dbReference type="PANTHER" id="PTHR23081">
    <property type="entry name" value="RNA POLYMERASE II CTD PHOSPHATASE"/>
    <property type="match status" value="1"/>
</dbReference>
<evidence type="ECO:0000256" key="3">
    <source>
        <dbReference type="ARBA" id="ARBA00023242"/>
    </source>
</evidence>
<comment type="catalytic activity">
    <reaction evidence="4 6">
        <text>O-phospho-L-seryl-[protein] + H2O = L-seryl-[protein] + phosphate</text>
        <dbReference type="Rhea" id="RHEA:20629"/>
        <dbReference type="Rhea" id="RHEA-COMP:9863"/>
        <dbReference type="Rhea" id="RHEA-COMP:11604"/>
        <dbReference type="ChEBI" id="CHEBI:15377"/>
        <dbReference type="ChEBI" id="CHEBI:29999"/>
        <dbReference type="ChEBI" id="CHEBI:43474"/>
        <dbReference type="ChEBI" id="CHEBI:83421"/>
        <dbReference type="EC" id="3.1.3.16"/>
    </reaction>
</comment>
<keyword evidence="3 6" id="KW-0539">Nucleus</keyword>
<dbReference type="PROSITE" id="PS50172">
    <property type="entry name" value="BRCT"/>
    <property type="match status" value="1"/>
</dbReference>
<proteinExistence type="predicted"/>
<feature type="domain" description="BRCT" evidence="7">
    <location>
        <begin position="243"/>
        <end position="321"/>
    </location>
</feature>
<dbReference type="InterPro" id="IPR011947">
    <property type="entry name" value="FCP1_euk"/>
</dbReference>
<dbReference type="Pfam" id="PF00533">
    <property type="entry name" value="BRCT"/>
    <property type="match status" value="1"/>
</dbReference>
<dbReference type="NCBIfam" id="TIGR02250">
    <property type="entry name" value="FCP1_euk"/>
    <property type="match status" value="1"/>
</dbReference>
<name>A0AA41S0U6_PAPNU</name>
<dbReference type="EMBL" id="JAJJMA010104238">
    <property type="protein sequence ID" value="MCL7030682.1"/>
    <property type="molecule type" value="Genomic_DNA"/>
</dbReference>
<keyword evidence="10" id="KW-1185">Reference proteome</keyword>
<dbReference type="SUPFAM" id="SSF52113">
    <property type="entry name" value="BRCT domain"/>
    <property type="match status" value="1"/>
</dbReference>
<reference evidence="9" key="1">
    <citation type="submission" date="2022-03" db="EMBL/GenBank/DDBJ databases">
        <title>A functionally conserved STORR gene fusion in Papaver species that diverged 16.8 million years ago.</title>
        <authorList>
            <person name="Catania T."/>
        </authorList>
    </citation>
    <scope>NUCLEOTIDE SEQUENCE</scope>
    <source>
        <strain evidence="9">S-191538</strain>
    </source>
</reference>
<comment type="catalytic activity">
    <reaction evidence="5 6">
        <text>O-phospho-L-threonyl-[protein] + H2O = L-threonyl-[protein] + phosphate</text>
        <dbReference type="Rhea" id="RHEA:47004"/>
        <dbReference type="Rhea" id="RHEA-COMP:11060"/>
        <dbReference type="Rhea" id="RHEA-COMP:11605"/>
        <dbReference type="ChEBI" id="CHEBI:15377"/>
        <dbReference type="ChEBI" id="CHEBI:30013"/>
        <dbReference type="ChEBI" id="CHEBI:43474"/>
        <dbReference type="ChEBI" id="CHEBI:61977"/>
        <dbReference type="EC" id="3.1.3.16"/>
    </reaction>
</comment>
<evidence type="ECO:0000256" key="1">
    <source>
        <dbReference type="ARBA" id="ARBA00004123"/>
    </source>
</evidence>
<organism evidence="9 10">
    <name type="scientific">Papaver nudicaule</name>
    <name type="common">Iceland poppy</name>
    <dbReference type="NCBI Taxonomy" id="74823"/>
    <lineage>
        <taxon>Eukaryota</taxon>
        <taxon>Viridiplantae</taxon>
        <taxon>Streptophyta</taxon>
        <taxon>Embryophyta</taxon>
        <taxon>Tracheophyta</taxon>
        <taxon>Spermatophyta</taxon>
        <taxon>Magnoliopsida</taxon>
        <taxon>Ranunculales</taxon>
        <taxon>Papaveraceae</taxon>
        <taxon>Papaveroideae</taxon>
        <taxon>Papaver</taxon>
    </lineage>
</organism>
<dbReference type="InterPro" id="IPR039189">
    <property type="entry name" value="Fcp1"/>
</dbReference>
<evidence type="ECO:0000256" key="6">
    <source>
        <dbReference type="RuleBase" id="RU366066"/>
    </source>
</evidence>
<evidence type="ECO:0000313" key="10">
    <source>
        <dbReference type="Proteomes" id="UP001177140"/>
    </source>
</evidence>
<accession>A0AA41S0U6</accession>
<dbReference type="AlphaFoldDB" id="A0AA41S0U6"/>
<dbReference type="Proteomes" id="UP001177140">
    <property type="component" value="Unassembled WGS sequence"/>
</dbReference>
<dbReference type="EC" id="3.1.3.16" evidence="6"/>
<comment type="caution">
    <text evidence="9">The sequence shown here is derived from an EMBL/GenBank/DDBJ whole genome shotgun (WGS) entry which is preliminary data.</text>
</comment>
<dbReference type="InterPro" id="IPR004274">
    <property type="entry name" value="FCP1_dom"/>
</dbReference>
<evidence type="ECO:0000256" key="2">
    <source>
        <dbReference type="ARBA" id="ARBA00022801"/>
    </source>
</evidence>
<dbReference type="SMART" id="SM00577">
    <property type="entry name" value="CPDc"/>
    <property type="match status" value="1"/>
</dbReference>
<sequence length="346" mass="40256">MERQTVAESAFEESGIIQRLLQFPHPVEYIDKCLKDRNLEYNRLHGKDMKSTLSRNKKLCLVLDLDHTLLHSVLIKNVPSNEQEYIDSDARVISSMLDVQNLYRLTDRYIKLRPFIRTFLIQASSMFELYIYTMAPYGYAIDMARLLDPENVFFDYSKVLSRNECTQKGQKSLDVVLGGDESNTIIMDDTESVWRRHSENLILMDRYNYFSMKSSGLKLKMDDESTTDEDFKTGDVREVLQVTRKEVLKGCNLLFIYSGAPETGKTVFDSRKLCEMAKKLGATCCTDLDASVTHIISTDIQTGVYHWAMKYQKFFVHPRWIVTSNFLWERQPETNFPAYDFKSTEC</sequence>
<dbReference type="PANTHER" id="PTHR23081:SF36">
    <property type="entry name" value="RNA POLYMERASE II SUBUNIT A C-TERMINAL DOMAIN PHOSPHATASE"/>
    <property type="match status" value="1"/>
</dbReference>
<feature type="domain" description="FCP1 homology" evidence="8">
    <location>
        <begin position="54"/>
        <end position="226"/>
    </location>
</feature>
<dbReference type="GO" id="GO:0005634">
    <property type="term" value="C:nucleus"/>
    <property type="evidence" value="ECO:0007669"/>
    <property type="project" value="UniProtKB-SubCell"/>
</dbReference>
<evidence type="ECO:0000256" key="4">
    <source>
        <dbReference type="ARBA" id="ARBA00047761"/>
    </source>
</evidence>
<evidence type="ECO:0000259" key="8">
    <source>
        <dbReference type="PROSITE" id="PS50969"/>
    </source>
</evidence>
<dbReference type="InterPro" id="IPR036420">
    <property type="entry name" value="BRCT_dom_sf"/>
</dbReference>
<evidence type="ECO:0000256" key="5">
    <source>
        <dbReference type="ARBA" id="ARBA00048336"/>
    </source>
</evidence>
<dbReference type="GO" id="GO:0008420">
    <property type="term" value="F:RNA polymerase II CTD heptapeptide repeat phosphatase activity"/>
    <property type="evidence" value="ECO:0007669"/>
    <property type="project" value="UniProtKB-UniRule"/>
</dbReference>